<gene>
    <name evidence="1" type="ORF">AVEN_53210_1</name>
</gene>
<accession>A0A4Y2AA55</accession>
<name>A0A4Y2AA55_ARAVE</name>
<sequence>MTASEICHRMQIMYWETWFKQRTAIKWSAQFWSGRQSTLDLPRPEEEPESIPKQFLVFPLGSFGSPALQFGSITFRVPRVLSVKEGPEKLHLQSIGL</sequence>
<dbReference type="AlphaFoldDB" id="A0A4Y2AA55"/>
<comment type="caution">
    <text evidence="1">The sequence shown here is derived from an EMBL/GenBank/DDBJ whole genome shotgun (WGS) entry which is preliminary data.</text>
</comment>
<reference evidence="1 2" key="1">
    <citation type="journal article" date="2019" name="Sci. Rep.">
        <title>Orb-weaving spider Araneus ventricosus genome elucidates the spidroin gene catalogue.</title>
        <authorList>
            <person name="Kono N."/>
            <person name="Nakamura H."/>
            <person name="Ohtoshi R."/>
            <person name="Moran D.A.P."/>
            <person name="Shinohara A."/>
            <person name="Yoshida Y."/>
            <person name="Fujiwara M."/>
            <person name="Mori M."/>
            <person name="Tomita M."/>
            <person name="Arakawa K."/>
        </authorList>
    </citation>
    <scope>NUCLEOTIDE SEQUENCE [LARGE SCALE GENOMIC DNA]</scope>
</reference>
<dbReference type="EMBL" id="BGPR01000010">
    <property type="protein sequence ID" value="GBL76447.1"/>
    <property type="molecule type" value="Genomic_DNA"/>
</dbReference>
<proteinExistence type="predicted"/>
<keyword evidence="2" id="KW-1185">Reference proteome</keyword>
<evidence type="ECO:0000313" key="1">
    <source>
        <dbReference type="EMBL" id="GBL76447.1"/>
    </source>
</evidence>
<evidence type="ECO:0000313" key="2">
    <source>
        <dbReference type="Proteomes" id="UP000499080"/>
    </source>
</evidence>
<protein>
    <submittedName>
        <fullName evidence="1">Uncharacterized protein</fullName>
    </submittedName>
</protein>
<dbReference type="Proteomes" id="UP000499080">
    <property type="component" value="Unassembled WGS sequence"/>
</dbReference>
<organism evidence="1 2">
    <name type="scientific">Araneus ventricosus</name>
    <name type="common">Orbweaver spider</name>
    <name type="synonym">Epeira ventricosa</name>
    <dbReference type="NCBI Taxonomy" id="182803"/>
    <lineage>
        <taxon>Eukaryota</taxon>
        <taxon>Metazoa</taxon>
        <taxon>Ecdysozoa</taxon>
        <taxon>Arthropoda</taxon>
        <taxon>Chelicerata</taxon>
        <taxon>Arachnida</taxon>
        <taxon>Araneae</taxon>
        <taxon>Araneomorphae</taxon>
        <taxon>Entelegynae</taxon>
        <taxon>Araneoidea</taxon>
        <taxon>Araneidae</taxon>
        <taxon>Araneus</taxon>
    </lineage>
</organism>